<evidence type="ECO:0000256" key="2">
    <source>
        <dbReference type="ARBA" id="ARBA00022561"/>
    </source>
</evidence>
<organism evidence="4 5">
    <name type="scientific">Carrot closterovirus 1</name>
    <dbReference type="NCBI Taxonomy" id="2843916"/>
    <lineage>
        <taxon>Viruses</taxon>
        <taxon>Riboviria</taxon>
        <taxon>Orthornavirae</taxon>
        <taxon>Kitrinoviricota</taxon>
        <taxon>Alsuviricetes</taxon>
        <taxon>Martellivirales</taxon>
        <taxon>Closteroviridae</taxon>
        <taxon>Closterovirus</taxon>
        <taxon>Closterovirus carotae</taxon>
    </lineage>
</organism>
<dbReference type="InterPro" id="IPR002679">
    <property type="entry name" value="Closter_coat"/>
</dbReference>
<proteinExistence type="predicted"/>
<evidence type="ECO:0000256" key="3">
    <source>
        <dbReference type="ARBA" id="ARBA00022844"/>
    </source>
</evidence>
<protein>
    <submittedName>
        <fullName evidence="4">ORF7</fullName>
    </submittedName>
</protein>
<evidence type="ECO:0000313" key="5">
    <source>
        <dbReference type="Proteomes" id="UP000694004"/>
    </source>
</evidence>
<dbReference type="EMBL" id="KF533697">
    <property type="protein sequence ID" value="AHA85415.1"/>
    <property type="molecule type" value="Genomic_RNA"/>
</dbReference>
<keyword evidence="2" id="KW-0167">Capsid protein</keyword>
<evidence type="ECO:0000313" key="4">
    <source>
        <dbReference type="EMBL" id="AHA85415.1"/>
    </source>
</evidence>
<sequence>MVNGTDESNSTANSGRENVQIKPFDYISVTDERLLTGDKKVFARDTLVRELKKKNAKVEDADAAFHLGIMLHAYAMRTTSKKASNTEGNFLTYKYGGADFAFTEKDYNAVFEALQLRGSNRARVFCRSFGEEYIKFQKEYANKLPPNPRALKLGLPSQHHYLAADFLDGCPILTDHEAAVFVRGRDRALISETDAGKFVANVYELGSH</sequence>
<evidence type="ECO:0000256" key="1">
    <source>
        <dbReference type="ARBA" id="ARBA00004328"/>
    </source>
</evidence>
<dbReference type="Pfam" id="PF01785">
    <property type="entry name" value="Closter_coat"/>
    <property type="match status" value="1"/>
</dbReference>
<keyword evidence="3" id="KW-0946">Virion</keyword>
<dbReference type="Proteomes" id="UP000694004">
    <property type="component" value="Segment"/>
</dbReference>
<comment type="subcellular location">
    <subcellularLocation>
        <location evidence="1">Virion</location>
    </subcellularLocation>
</comment>
<accession>A0A0A0P5J2</accession>
<name>A0A0A0P5J2_9CLOS</name>
<dbReference type="KEGG" id="vg:80536862"/>
<reference evidence="4 5" key="1">
    <citation type="journal article" date="2014" name="PLoS ONE">
        <title>Carrot yellow leaf virus Is Associated with Carrot Internal Necrosis.</title>
        <authorList>
            <person name="Adams I.P."/>
            <person name="Skelton A."/>
            <person name="Macarthur R."/>
            <person name="Hodges T."/>
            <person name="Hinds H."/>
            <person name="Flint L."/>
            <person name="Nath P.D."/>
            <person name="Boonham N."/>
            <person name="Fox A."/>
        </authorList>
    </citation>
    <scope>NUCLEOTIDE SEQUENCE [LARGE SCALE GENOMIC DNA]</scope>
    <source>
        <strain evidence="4">CUCV_S8</strain>
    </source>
</reference>
<dbReference type="GO" id="GO:0019028">
    <property type="term" value="C:viral capsid"/>
    <property type="evidence" value="ECO:0007669"/>
    <property type="project" value="UniProtKB-KW"/>
</dbReference>
<keyword evidence="5" id="KW-1185">Reference proteome</keyword>